<dbReference type="InterPro" id="IPR043129">
    <property type="entry name" value="ATPase_NBD"/>
</dbReference>
<dbReference type="NCBIfam" id="TIGR00749">
    <property type="entry name" value="glk"/>
    <property type="match status" value="1"/>
</dbReference>
<evidence type="ECO:0000313" key="5">
    <source>
        <dbReference type="EMBL" id="MRV72673.1"/>
    </source>
</evidence>
<comment type="subcellular location">
    <subcellularLocation>
        <location evidence="3">Cytoplasm</location>
    </subcellularLocation>
</comment>
<dbReference type="PANTHER" id="PTHR47690:SF1">
    <property type="entry name" value="GLUCOKINASE"/>
    <property type="match status" value="1"/>
</dbReference>
<dbReference type="AlphaFoldDB" id="A0A7X2IMX1"/>
<dbReference type="Proteomes" id="UP000446768">
    <property type="component" value="Unassembled WGS sequence"/>
</dbReference>
<keyword evidence="3" id="KW-0324">Glycolysis</keyword>
<dbReference type="InterPro" id="IPR050201">
    <property type="entry name" value="Bacterial_glucokinase"/>
</dbReference>
<dbReference type="RefSeq" id="WP_154374452.1">
    <property type="nucleotide sequence ID" value="NZ_WKJJ01000007.1"/>
</dbReference>
<dbReference type="CDD" id="cd24008">
    <property type="entry name" value="ASKHA_NBD_GLK"/>
    <property type="match status" value="1"/>
</dbReference>
<gene>
    <name evidence="3" type="primary">glk</name>
    <name evidence="5" type="ORF">GJ700_13245</name>
</gene>
<evidence type="ECO:0000256" key="2">
    <source>
        <dbReference type="ARBA" id="ARBA00022777"/>
    </source>
</evidence>
<organism evidence="5 6">
    <name type="scientific">Pseudoduganella rivuli</name>
    <dbReference type="NCBI Taxonomy" id="2666085"/>
    <lineage>
        <taxon>Bacteria</taxon>
        <taxon>Pseudomonadati</taxon>
        <taxon>Pseudomonadota</taxon>
        <taxon>Betaproteobacteria</taxon>
        <taxon>Burkholderiales</taxon>
        <taxon>Oxalobacteraceae</taxon>
        <taxon>Telluria group</taxon>
        <taxon>Pseudoduganella</taxon>
    </lineage>
</organism>
<keyword evidence="1 3" id="KW-0808">Transferase</keyword>
<dbReference type="Pfam" id="PF02685">
    <property type="entry name" value="Glucokinase"/>
    <property type="match status" value="1"/>
</dbReference>
<dbReference type="HAMAP" id="MF_00524">
    <property type="entry name" value="Glucokinase"/>
    <property type="match status" value="1"/>
</dbReference>
<reference evidence="5 6" key="1">
    <citation type="submission" date="2019-11" db="EMBL/GenBank/DDBJ databases">
        <title>Novel species isolated from a subtropical stream in China.</title>
        <authorList>
            <person name="Lu H."/>
        </authorList>
    </citation>
    <scope>NUCLEOTIDE SEQUENCE [LARGE SCALE GENOMIC DNA]</scope>
    <source>
        <strain evidence="5 6">FT92W</strain>
    </source>
</reference>
<dbReference type="Gene3D" id="3.40.367.20">
    <property type="match status" value="1"/>
</dbReference>
<evidence type="ECO:0000313" key="6">
    <source>
        <dbReference type="Proteomes" id="UP000446768"/>
    </source>
</evidence>
<dbReference type="EMBL" id="WKJJ01000007">
    <property type="protein sequence ID" value="MRV72673.1"/>
    <property type="molecule type" value="Genomic_DNA"/>
</dbReference>
<dbReference type="SUPFAM" id="SSF53067">
    <property type="entry name" value="Actin-like ATPase domain"/>
    <property type="match status" value="1"/>
</dbReference>
<protein>
    <recommendedName>
        <fullName evidence="3">Glucokinase</fullName>
        <ecNumber evidence="3">2.7.1.2</ecNumber>
    </recommendedName>
    <alternativeName>
        <fullName evidence="3">Glucose kinase</fullName>
    </alternativeName>
</protein>
<dbReference type="NCBIfam" id="NF001416">
    <property type="entry name" value="PRK00292.1-3"/>
    <property type="match status" value="1"/>
</dbReference>
<dbReference type="GO" id="GO:0005524">
    <property type="term" value="F:ATP binding"/>
    <property type="evidence" value="ECO:0007669"/>
    <property type="project" value="UniProtKB-UniRule"/>
</dbReference>
<evidence type="ECO:0000256" key="1">
    <source>
        <dbReference type="ARBA" id="ARBA00022679"/>
    </source>
</evidence>
<feature type="binding site" evidence="3">
    <location>
        <begin position="14"/>
        <end position="19"/>
    </location>
    <ligand>
        <name>ATP</name>
        <dbReference type="ChEBI" id="CHEBI:30616"/>
    </ligand>
</feature>
<keyword evidence="3" id="KW-0547">Nucleotide-binding</keyword>
<dbReference type="Gene3D" id="3.30.420.40">
    <property type="match status" value="1"/>
</dbReference>
<accession>A0A7X2IMX1</accession>
<dbReference type="GO" id="GO:0006096">
    <property type="term" value="P:glycolytic process"/>
    <property type="evidence" value="ECO:0007669"/>
    <property type="project" value="UniProtKB-UniRule"/>
</dbReference>
<dbReference type="GO" id="GO:0005536">
    <property type="term" value="F:D-glucose binding"/>
    <property type="evidence" value="ECO:0007669"/>
    <property type="project" value="InterPro"/>
</dbReference>
<comment type="similarity">
    <text evidence="3 4">Belongs to the bacterial glucokinase family.</text>
</comment>
<evidence type="ECO:0000256" key="4">
    <source>
        <dbReference type="RuleBase" id="RU004046"/>
    </source>
</evidence>
<evidence type="ECO:0000256" key="3">
    <source>
        <dbReference type="HAMAP-Rule" id="MF_00524"/>
    </source>
</evidence>
<dbReference type="GO" id="GO:0005829">
    <property type="term" value="C:cytosol"/>
    <property type="evidence" value="ECO:0007669"/>
    <property type="project" value="TreeGrafter"/>
</dbReference>
<dbReference type="PANTHER" id="PTHR47690">
    <property type="entry name" value="GLUCOKINASE"/>
    <property type="match status" value="1"/>
</dbReference>
<dbReference type="EC" id="2.7.1.2" evidence="3"/>
<keyword evidence="2 3" id="KW-0418">Kinase</keyword>
<keyword evidence="6" id="KW-1185">Reference proteome</keyword>
<comment type="caution">
    <text evidence="5">The sequence shown here is derived from an EMBL/GenBank/DDBJ whole genome shotgun (WGS) entry which is preliminary data.</text>
</comment>
<proteinExistence type="inferred from homology"/>
<sequence>MNGARYHDGPRLVADIGGTNARFALETAPGQLDRIATLACADYLRFSDAIRSYLRQCGATVRHAAIAIANPVGDDRVRMTNHDWEFSISATRDALGLETLLVVNDFAALARAVPELGPDGLQAIGGGQAQAGAMIGVVGAGTGLGVAGVSRHDGRWHTLQSEGGHVAFSPSDAREMAVLKYCWQDYDHVSAERLVSGPGIPLIHAALADWRHAAAPSLDTATIVSRALADTDPLCRETLDCFCAMLGTVAANVAVTLCAQGGIYIGGGVVPRLGDFFAKSAFRQRFEHKGRFSAYNAKIPTLVITAPYPALGGAAALLDEHLAGQSAAALA</sequence>
<name>A0A7X2IMX1_9BURK</name>
<keyword evidence="3" id="KW-0963">Cytoplasm</keyword>
<dbReference type="GO" id="GO:0004340">
    <property type="term" value="F:glucokinase activity"/>
    <property type="evidence" value="ECO:0007669"/>
    <property type="project" value="UniProtKB-UniRule"/>
</dbReference>
<keyword evidence="3" id="KW-0067">ATP-binding</keyword>
<comment type="catalytic activity">
    <reaction evidence="3">
        <text>D-glucose + ATP = D-glucose 6-phosphate + ADP + H(+)</text>
        <dbReference type="Rhea" id="RHEA:17825"/>
        <dbReference type="ChEBI" id="CHEBI:4167"/>
        <dbReference type="ChEBI" id="CHEBI:15378"/>
        <dbReference type="ChEBI" id="CHEBI:30616"/>
        <dbReference type="ChEBI" id="CHEBI:61548"/>
        <dbReference type="ChEBI" id="CHEBI:456216"/>
        <dbReference type="EC" id="2.7.1.2"/>
    </reaction>
</comment>
<dbReference type="InterPro" id="IPR003836">
    <property type="entry name" value="Glucokinase"/>
</dbReference>